<protein>
    <submittedName>
        <fullName evidence="5">DNA-binding transcriptional regulator, GntR family</fullName>
    </submittedName>
</protein>
<dbReference type="InterPro" id="IPR036388">
    <property type="entry name" value="WH-like_DNA-bd_sf"/>
</dbReference>
<evidence type="ECO:0000313" key="5">
    <source>
        <dbReference type="EMBL" id="SDC96550.1"/>
    </source>
</evidence>
<dbReference type="Gene3D" id="1.10.10.10">
    <property type="entry name" value="Winged helix-like DNA-binding domain superfamily/Winged helix DNA-binding domain"/>
    <property type="match status" value="1"/>
</dbReference>
<dbReference type="GO" id="GO:0003677">
    <property type="term" value="F:DNA binding"/>
    <property type="evidence" value="ECO:0007669"/>
    <property type="project" value="UniProtKB-KW"/>
</dbReference>
<evidence type="ECO:0000259" key="4">
    <source>
        <dbReference type="PROSITE" id="PS50949"/>
    </source>
</evidence>
<dbReference type="RefSeq" id="WP_091027240.1">
    <property type="nucleotide sequence ID" value="NZ_FNAD01000001.1"/>
</dbReference>
<gene>
    <name evidence="5" type="ORF">SAMN05216270_101150</name>
</gene>
<evidence type="ECO:0000313" key="6">
    <source>
        <dbReference type="Proteomes" id="UP000198949"/>
    </source>
</evidence>
<dbReference type="Pfam" id="PF00392">
    <property type="entry name" value="GntR"/>
    <property type="match status" value="1"/>
</dbReference>
<name>A0A1G6QVU6_9ACTN</name>
<dbReference type="SMART" id="SM00345">
    <property type="entry name" value="HTH_GNTR"/>
    <property type="match status" value="1"/>
</dbReference>
<keyword evidence="2 5" id="KW-0238">DNA-binding</keyword>
<evidence type="ECO:0000256" key="2">
    <source>
        <dbReference type="ARBA" id="ARBA00023125"/>
    </source>
</evidence>
<dbReference type="InterPro" id="IPR008920">
    <property type="entry name" value="TF_FadR/GntR_C"/>
</dbReference>
<evidence type="ECO:0000256" key="3">
    <source>
        <dbReference type="ARBA" id="ARBA00023163"/>
    </source>
</evidence>
<dbReference type="PRINTS" id="PR00035">
    <property type="entry name" value="HTHGNTR"/>
</dbReference>
<dbReference type="InterPro" id="IPR036390">
    <property type="entry name" value="WH_DNA-bd_sf"/>
</dbReference>
<feature type="domain" description="HTH gntR-type" evidence="4">
    <location>
        <begin position="13"/>
        <end position="80"/>
    </location>
</feature>
<dbReference type="SUPFAM" id="SSF46785">
    <property type="entry name" value="Winged helix' DNA-binding domain"/>
    <property type="match status" value="1"/>
</dbReference>
<dbReference type="InterPro" id="IPR011711">
    <property type="entry name" value="GntR_C"/>
</dbReference>
<dbReference type="PANTHER" id="PTHR43537:SF24">
    <property type="entry name" value="GLUCONATE OPERON TRANSCRIPTIONAL REPRESSOR"/>
    <property type="match status" value="1"/>
</dbReference>
<dbReference type="Gene3D" id="1.20.120.530">
    <property type="entry name" value="GntR ligand-binding domain-like"/>
    <property type="match status" value="1"/>
</dbReference>
<dbReference type="CDD" id="cd07377">
    <property type="entry name" value="WHTH_GntR"/>
    <property type="match status" value="1"/>
</dbReference>
<dbReference type="AlphaFoldDB" id="A0A1G6QVU6"/>
<dbReference type="SMART" id="SM00895">
    <property type="entry name" value="FCD"/>
    <property type="match status" value="1"/>
</dbReference>
<sequence length="237" mass="26024">MDTTPFAVGANLPALAALVADRVRDLIVHGGLAPGERVKEAELAAAMQVSRGPVREAIALLAAEGLIETQRYRGARVIEMSARDIDEVYSLRLAIERLAMARAAERMTAEIRGAMDDVLARMKDLPPGAAVADVVALDLEFHDLVYEAADHRRLDRTWAPIRSQVSVFLNARTDKDYFRRTSWEKHRALRDVLVAGGPEAAVAAVERHIGWALHRLAPSHVNETGAEPEARTPERTT</sequence>
<reference evidence="6" key="1">
    <citation type="submission" date="2016-10" db="EMBL/GenBank/DDBJ databases">
        <authorList>
            <person name="Varghese N."/>
            <person name="Submissions S."/>
        </authorList>
    </citation>
    <scope>NUCLEOTIDE SEQUENCE [LARGE SCALE GENOMIC DNA]</scope>
    <source>
        <strain evidence="6">CGMCC 4.3516</strain>
    </source>
</reference>
<dbReference type="PANTHER" id="PTHR43537">
    <property type="entry name" value="TRANSCRIPTIONAL REGULATOR, GNTR FAMILY"/>
    <property type="match status" value="1"/>
</dbReference>
<keyword evidence="3" id="KW-0804">Transcription</keyword>
<dbReference type="SUPFAM" id="SSF48008">
    <property type="entry name" value="GntR ligand-binding domain-like"/>
    <property type="match status" value="1"/>
</dbReference>
<dbReference type="EMBL" id="FNAD01000001">
    <property type="protein sequence ID" value="SDC96550.1"/>
    <property type="molecule type" value="Genomic_DNA"/>
</dbReference>
<proteinExistence type="predicted"/>
<keyword evidence="6" id="KW-1185">Reference proteome</keyword>
<dbReference type="Proteomes" id="UP000198949">
    <property type="component" value="Unassembled WGS sequence"/>
</dbReference>
<dbReference type="Pfam" id="PF07729">
    <property type="entry name" value="FCD"/>
    <property type="match status" value="1"/>
</dbReference>
<accession>A0A1G6QVU6</accession>
<dbReference type="OrthoDB" id="8680240at2"/>
<dbReference type="STRING" id="58114.SAMN05216270_101150"/>
<dbReference type="PROSITE" id="PS50949">
    <property type="entry name" value="HTH_GNTR"/>
    <property type="match status" value="1"/>
</dbReference>
<organism evidence="5 6">
    <name type="scientific">Glycomyces harbinensis</name>
    <dbReference type="NCBI Taxonomy" id="58114"/>
    <lineage>
        <taxon>Bacteria</taxon>
        <taxon>Bacillati</taxon>
        <taxon>Actinomycetota</taxon>
        <taxon>Actinomycetes</taxon>
        <taxon>Glycomycetales</taxon>
        <taxon>Glycomycetaceae</taxon>
        <taxon>Glycomyces</taxon>
    </lineage>
</organism>
<dbReference type="GO" id="GO:0003700">
    <property type="term" value="F:DNA-binding transcription factor activity"/>
    <property type="evidence" value="ECO:0007669"/>
    <property type="project" value="InterPro"/>
</dbReference>
<keyword evidence="1" id="KW-0805">Transcription regulation</keyword>
<dbReference type="InterPro" id="IPR000524">
    <property type="entry name" value="Tscrpt_reg_HTH_GntR"/>
</dbReference>
<evidence type="ECO:0000256" key="1">
    <source>
        <dbReference type="ARBA" id="ARBA00023015"/>
    </source>
</evidence>